<feature type="region of interest" description="Disordered" evidence="2">
    <location>
        <begin position="307"/>
        <end position="423"/>
    </location>
</feature>
<keyword evidence="5" id="KW-1185">Reference proteome</keyword>
<feature type="compositionally biased region" description="Basic residues" evidence="2">
    <location>
        <begin position="382"/>
        <end position="401"/>
    </location>
</feature>
<dbReference type="Pfam" id="PF00172">
    <property type="entry name" value="Zn_clus"/>
    <property type="match status" value="1"/>
</dbReference>
<evidence type="ECO:0000256" key="1">
    <source>
        <dbReference type="ARBA" id="ARBA00023242"/>
    </source>
</evidence>
<dbReference type="Gene3D" id="4.10.240.10">
    <property type="entry name" value="Zn(2)-C6 fungal-type DNA-binding domain"/>
    <property type="match status" value="1"/>
</dbReference>
<dbReference type="PROSITE" id="PS50048">
    <property type="entry name" value="ZN2_CY6_FUNGAL_2"/>
    <property type="match status" value="1"/>
</dbReference>
<gene>
    <name evidence="4" type="ORF">B0T15DRAFT_428227</name>
</gene>
<name>A0AAJ0M3L3_9PEZI</name>
<evidence type="ECO:0000313" key="4">
    <source>
        <dbReference type="EMBL" id="KAK3307805.1"/>
    </source>
</evidence>
<sequence>MADQTDSDTTPQRKRIAVACGRCRKRKIRCSGDPGHGQPCSNCKNAGVDQCQFLRVSSREAHLRDGASDFGYSVGDARVYASRTPVGGGMPYNQDLPPTLGSSDVLGSYRGAGSAYAFTPTAAATTARAYYPAMHAYGTPYADDFELGLGVSSPSVMSHDQTGMLPGQWSSGAAAARQTRTPTFSSMYMDPSTPDGGAYGGYGGTPGGLLHRTSADSPNFSFSAVAASLPLSSTPGPDRVLPNPTGQSSSTLPYPGMKPPTPAASSASAVAAAASTLADVATAAASYAGGFETTATAAAAYAASSASSSSSSSATASGSSMSGTSPSVASRSNSDSYSDFTITTGESHDRGHQSSAYEYTSPRRGSSSQVYGESAHEVGYDHHHHHQHHGHGGHPHQHQHPHQSGFSYMSDPAAAHPHAHGQVDDRHVVAQAAVNAVAGRH</sequence>
<proteinExistence type="predicted"/>
<organism evidence="4 5">
    <name type="scientific">Chaetomium strumarium</name>
    <dbReference type="NCBI Taxonomy" id="1170767"/>
    <lineage>
        <taxon>Eukaryota</taxon>
        <taxon>Fungi</taxon>
        <taxon>Dikarya</taxon>
        <taxon>Ascomycota</taxon>
        <taxon>Pezizomycotina</taxon>
        <taxon>Sordariomycetes</taxon>
        <taxon>Sordariomycetidae</taxon>
        <taxon>Sordariales</taxon>
        <taxon>Chaetomiaceae</taxon>
        <taxon>Chaetomium</taxon>
    </lineage>
</organism>
<dbReference type="InterPro" id="IPR001138">
    <property type="entry name" value="Zn2Cys6_DnaBD"/>
</dbReference>
<dbReference type="CDD" id="cd00067">
    <property type="entry name" value="GAL4"/>
    <property type="match status" value="1"/>
</dbReference>
<dbReference type="GeneID" id="87884512"/>
<dbReference type="EMBL" id="JAUDZG010000002">
    <property type="protein sequence ID" value="KAK3307805.1"/>
    <property type="molecule type" value="Genomic_DNA"/>
</dbReference>
<feature type="region of interest" description="Disordered" evidence="2">
    <location>
        <begin position="233"/>
        <end position="264"/>
    </location>
</feature>
<dbReference type="GO" id="GO:0000981">
    <property type="term" value="F:DNA-binding transcription factor activity, RNA polymerase II-specific"/>
    <property type="evidence" value="ECO:0007669"/>
    <property type="project" value="InterPro"/>
</dbReference>
<feature type="compositionally biased region" description="Polar residues" evidence="2">
    <location>
        <begin position="331"/>
        <end position="345"/>
    </location>
</feature>
<dbReference type="GO" id="GO:0008270">
    <property type="term" value="F:zinc ion binding"/>
    <property type="evidence" value="ECO:0007669"/>
    <property type="project" value="InterPro"/>
</dbReference>
<feature type="compositionally biased region" description="Polar residues" evidence="2">
    <location>
        <begin position="353"/>
        <end position="371"/>
    </location>
</feature>
<protein>
    <recommendedName>
        <fullName evidence="3">Zn(2)-C6 fungal-type domain-containing protein</fullName>
    </recommendedName>
</protein>
<evidence type="ECO:0000313" key="5">
    <source>
        <dbReference type="Proteomes" id="UP001273166"/>
    </source>
</evidence>
<accession>A0AAJ0M3L3</accession>
<dbReference type="Proteomes" id="UP001273166">
    <property type="component" value="Unassembled WGS sequence"/>
</dbReference>
<dbReference type="AlphaFoldDB" id="A0AAJ0M3L3"/>
<dbReference type="PROSITE" id="PS00463">
    <property type="entry name" value="ZN2_CY6_FUNGAL_1"/>
    <property type="match status" value="1"/>
</dbReference>
<dbReference type="InterPro" id="IPR036864">
    <property type="entry name" value="Zn2-C6_fun-type_DNA-bd_sf"/>
</dbReference>
<dbReference type="SUPFAM" id="SSF57701">
    <property type="entry name" value="Zn2/Cys6 DNA-binding domain"/>
    <property type="match status" value="1"/>
</dbReference>
<dbReference type="RefSeq" id="XP_062723585.1">
    <property type="nucleotide sequence ID" value="XM_062865683.1"/>
</dbReference>
<comment type="caution">
    <text evidence="4">The sequence shown here is derived from an EMBL/GenBank/DDBJ whole genome shotgun (WGS) entry which is preliminary data.</text>
</comment>
<dbReference type="SMART" id="SM00066">
    <property type="entry name" value="GAL4"/>
    <property type="match status" value="1"/>
</dbReference>
<feature type="domain" description="Zn(2)-C6 fungal-type" evidence="3">
    <location>
        <begin position="19"/>
        <end position="53"/>
    </location>
</feature>
<evidence type="ECO:0000259" key="3">
    <source>
        <dbReference type="PROSITE" id="PS50048"/>
    </source>
</evidence>
<reference evidence="4" key="2">
    <citation type="submission" date="2023-06" db="EMBL/GenBank/DDBJ databases">
        <authorList>
            <consortium name="Lawrence Berkeley National Laboratory"/>
            <person name="Mondo S.J."/>
            <person name="Hensen N."/>
            <person name="Bonometti L."/>
            <person name="Westerberg I."/>
            <person name="Brannstrom I.O."/>
            <person name="Guillou S."/>
            <person name="Cros-Aarteil S."/>
            <person name="Calhoun S."/>
            <person name="Haridas S."/>
            <person name="Kuo A."/>
            <person name="Pangilinan J."/>
            <person name="Riley R."/>
            <person name="Labutti K."/>
            <person name="Andreopoulos B."/>
            <person name="Lipzen A."/>
            <person name="Chen C."/>
            <person name="Yanf M."/>
            <person name="Daum C."/>
            <person name="Ng V."/>
            <person name="Clum A."/>
            <person name="Steindorff A."/>
            <person name="Ohm R."/>
            <person name="Martin F."/>
            <person name="Silar P."/>
            <person name="Natvig D."/>
            <person name="Lalanne C."/>
            <person name="Gautier V."/>
            <person name="Ament-Velasquez S.L."/>
            <person name="Kruys A."/>
            <person name="Hutchinson M.I."/>
            <person name="Powell A.J."/>
            <person name="Barry K."/>
            <person name="Miller A.N."/>
            <person name="Grigoriev I.V."/>
            <person name="Debuchy R."/>
            <person name="Gladieux P."/>
            <person name="Thoren M.H."/>
            <person name="Johannesson H."/>
        </authorList>
    </citation>
    <scope>NUCLEOTIDE SEQUENCE</scope>
    <source>
        <strain evidence="4">CBS 333.67</strain>
    </source>
</reference>
<reference evidence="4" key="1">
    <citation type="journal article" date="2023" name="Mol. Phylogenet. Evol.">
        <title>Genome-scale phylogeny and comparative genomics of the fungal order Sordariales.</title>
        <authorList>
            <person name="Hensen N."/>
            <person name="Bonometti L."/>
            <person name="Westerberg I."/>
            <person name="Brannstrom I.O."/>
            <person name="Guillou S."/>
            <person name="Cros-Aarteil S."/>
            <person name="Calhoun S."/>
            <person name="Haridas S."/>
            <person name="Kuo A."/>
            <person name="Mondo S."/>
            <person name="Pangilinan J."/>
            <person name="Riley R."/>
            <person name="LaButti K."/>
            <person name="Andreopoulos B."/>
            <person name="Lipzen A."/>
            <person name="Chen C."/>
            <person name="Yan M."/>
            <person name="Daum C."/>
            <person name="Ng V."/>
            <person name="Clum A."/>
            <person name="Steindorff A."/>
            <person name="Ohm R.A."/>
            <person name="Martin F."/>
            <person name="Silar P."/>
            <person name="Natvig D.O."/>
            <person name="Lalanne C."/>
            <person name="Gautier V."/>
            <person name="Ament-Velasquez S.L."/>
            <person name="Kruys A."/>
            <person name="Hutchinson M.I."/>
            <person name="Powell A.J."/>
            <person name="Barry K."/>
            <person name="Miller A.N."/>
            <person name="Grigoriev I.V."/>
            <person name="Debuchy R."/>
            <person name="Gladieux P."/>
            <person name="Hiltunen Thoren M."/>
            <person name="Johannesson H."/>
        </authorList>
    </citation>
    <scope>NUCLEOTIDE SEQUENCE</scope>
    <source>
        <strain evidence="4">CBS 333.67</strain>
    </source>
</reference>
<keyword evidence="1" id="KW-0539">Nucleus</keyword>
<feature type="compositionally biased region" description="Low complexity" evidence="2">
    <location>
        <begin position="307"/>
        <end position="330"/>
    </location>
</feature>
<evidence type="ECO:0000256" key="2">
    <source>
        <dbReference type="SAM" id="MobiDB-lite"/>
    </source>
</evidence>